<name>A0ACB5TLE2_CANBO</name>
<accession>A0ACB5TLE2</accession>
<gene>
    <name evidence="1" type="ORF">Cboi01_000152300</name>
</gene>
<keyword evidence="2" id="KW-1185">Reference proteome</keyword>
<sequence>MAVCCAPDCGKETTSSLKCPVCLKNDLTSVFCDKECFRRSWAMHKAIHPQAGTDSYDPFPEFKYSGKLRASYPLTPRREVPDNIARPDYAANGEPVSEFENDRTQAVRVLNADEIKQMRIVCALGREVLDIAAAAVKPGVTTDEIDAIVHEETIKRKAYPSPLNYFNYPKSVCTSVNEIICHGIPDKRPLQDGDIVNLDISLYKNGFHADLNETYYVGDKAKANKELVNLVETTRESLNLAIEAVKPGLPFRNIGNIIEEHAKKNNVSIVRTYCGHGVNSLFHCQPEIPHYGRNKAVGTAKPGICFTIEPMLNAGSFRDVQWPDNWTAATIDGRPSAQFEHTLLVTEDGVEVLTARRKKSPGGPINRIK</sequence>
<evidence type="ECO:0000313" key="1">
    <source>
        <dbReference type="EMBL" id="GME89711.1"/>
    </source>
</evidence>
<dbReference type="Proteomes" id="UP001165101">
    <property type="component" value="Unassembled WGS sequence"/>
</dbReference>
<comment type="caution">
    <text evidence="1">The sequence shown here is derived from an EMBL/GenBank/DDBJ whole genome shotgun (WGS) entry which is preliminary data.</text>
</comment>
<organism evidence="1 2">
    <name type="scientific">Candida boidinii</name>
    <name type="common">Yeast</name>
    <dbReference type="NCBI Taxonomy" id="5477"/>
    <lineage>
        <taxon>Eukaryota</taxon>
        <taxon>Fungi</taxon>
        <taxon>Dikarya</taxon>
        <taxon>Ascomycota</taxon>
        <taxon>Saccharomycotina</taxon>
        <taxon>Pichiomycetes</taxon>
        <taxon>Pichiales</taxon>
        <taxon>Pichiaceae</taxon>
        <taxon>Ogataea</taxon>
        <taxon>Ogataea/Candida clade</taxon>
    </lineage>
</organism>
<reference evidence="1" key="1">
    <citation type="submission" date="2023-04" db="EMBL/GenBank/DDBJ databases">
        <title>Candida boidinii NBRC 1967.</title>
        <authorList>
            <person name="Ichikawa N."/>
            <person name="Sato H."/>
            <person name="Tonouchi N."/>
        </authorList>
    </citation>
    <scope>NUCLEOTIDE SEQUENCE</scope>
    <source>
        <strain evidence="1">NBRC 1967</strain>
    </source>
</reference>
<protein>
    <submittedName>
        <fullName evidence="1">Unnamed protein product</fullName>
    </submittedName>
</protein>
<dbReference type="EMBL" id="BSXV01000576">
    <property type="protein sequence ID" value="GME89711.1"/>
    <property type="molecule type" value="Genomic_DNA"/>
</dbReference>
<evidence type="ECO:0000313" key="2">
    <source>
        <dbReference type="Proteomes" id="UP001165101"/>
    </source>
</evidence>
<proteinExistence type="predicted"/>